<reference evidence="2" key="1">
    <citation type="submission" date="2023-01" db="EMBL/GenBank/DDBJ databases">
        <title>Genome assembly of the deep-sea coral Lophelia pertusa.</title>
        <authorList>
            <person name="Herrera S."/>
            <person name="Cordes E."/>
        </authorList>
    </citation>
    <scope>NUCLEOTIDE SEQUENCE</scope>
    <source>
        <strain evidence="2">USNM1676648</strain>
        <tissue evidence="2">Polyp</tissue>
    </source>
</reference>
<evidence type="ECO:0000259" key="1">
    <source>
        <dbReference type="PROSITE" id="PS50011"/>
    </source>
</evidence>
<dbReference type="InterPro" id="IPR011009">
    <property type="entry name" value="Kinase-like_dom_sf"/>
</dbReference>
<accession>A0A9X0DDN7</accession>
<evidence type="ECO:0000313" key="3">
    <source>
        <dbReference type="Proteomes" id="UP001163046"/>
    </source>
</evidence>
<dbReference type="AlphaFoldDB" id="A0A9X0DDN7"/>
<feature type="domain" description="Protein kinase" evidence="1">
    <location>
        <begin position="1"/>
        <end position="104"/>
    </location>
</feature>
<name>A0A9X0DDN7_9CNID</name>
<dbReference type="GO" id="GO:0005524">
    <property type="term" value="F:ATP binding"/>
    <property type="evidence" value="ECO:0007669"/>
    <property type="project" value="InterPro"/>
</dbReference>
<evidence type="ECO:0000313" key="2">
    <source>
        <dbReference type="EMBL" id="KAJ7394918.1"/>
    </source>
</evidence>
<dbReference type="OrthoDB" id="5965268at2759"/>
<dbReference type="SUPFAM" id="SSF56112">
    <property type="entry name" value="Protein kinase-like (PK-like)"/>
    <property type="match status" value="1"/>
</dbReference>
<gene>
    <name evidence="2" type="ORF">OS493_000755</name>
</gene>
<dbReference type="InterPro" id="IPR008271">
    <property type="entry name" value="Ser/Thr_kinase_AS"/>
</dbReference>
<organism evidence="2 3">
    <name type="scientific">Desmophyllum pertusum</name>
    <dbReference type="NCBI Taxonomy" id="174260"/>
    <lineage>
        <taxon>Eukaryota</taxon>
        <taxon>Metazoa</taxon>
        <taxon>Cnidaria</taxon>
        <taxon>Anthozoa</taxon>
        <taxon>Hexacorallia</taxon>
        <taxon>Scleractinia</taxon>
        <taxon>Caryophylliina</taxon>
        <taxon>Caryophylliidae</taxon>
        <taxon>Desmophyllum</taxon>
    </lineage>
</organism>
<dbReference type="PROSITE" id="PS50011">
    <property type="entry name" value="PROTEIN_KINASE_DOM"/>
    <property type="match status" value="1"/>
</dbReference>
<dbReference type="PROSITE" id="PS00108">
    <property type="entry name" value="PROTEIN_KINASE_ST"/>
    <property type="match status" value="1"/>
</dbReference>
<dbReference type="Proteomes" id="UP001163046">
    <property type="component" value="Unassembled WGS sequence"/>
</dbReference>
<dbReference type="GO" id="GO:0004672">
    <property type="term" value="F:protein kinase activity"/>
    <property type="evidence" value="ECO:0007669"/>
    <property type="project" value="InterPro"/>
</dbReference>
<proteinExistence type="predicted"/>
<protein>
    <recommendedName>
        <fullName evidence="1">Protein kinase domain-containing protein</fullName>
    </recommendedName>
</protein>
<keyword evidence="3" id="KW-1185">Reference proteome</keyword>
<comment type="caution">
    <text evidence="2">The sequence shown here is derived from an EMBL/GenBank/DDBJ whole genome shotgun (WGS) entry which is preliminary data.</text>
</comment>
<dbReference type="Gene3D" id="1.10.510.10">
    <property type="entry name" value="Transferase(Phosphotransferase) domain 1"/>
    <property type="match status" value="1"/>
</dbReference>
<dbReference type="InterPro" id="IPR000719">
    <property type="entry name" value="Prot_kinase_dom"/>
</dbReference>
<dbReference type="EMBL" id="MU825396">
    <property type="protein sequence ID" value="KAJ7394918.1"/>
    <property type="molecule type" value="Genomic_DNA"/>
</dbReference>
<sequence length="104" mass="11942">MSRLGDYPGLPLLFGVQIRTMPFRIVLQFHGDKRNSLTMWHAANKKALSNDKWMKVISLAGDALQMVHSRGFLHNDLKANNMVLERRSNGFNPEIIDFGKRFVD</sequence>